<dbReference type="Pfam" id="PF00581">
    <property type="entry name" value="Rhodanese"/>
    <property type="match status" value="1"/>
</dbReference>
<organism evidence="3 4">
    <name type="scientific">Budvicia aquatica</name>
    <dbReference type="NCBI Taxonomy" id="82979"/>
    <lineage>
        <taxon>Bacteria</taxon>
        <taxon>Pseudomonadati</taxon>
        <taxon>Pseudomonadota</taxon>
        <taxon>Gammaproteobacteria</taxon>
        <taxon>Enterobacterales</taxon>
        <taxon>Budviciaceae</taxon>
        <taxon>Budvicia</taxon>
    </lineage>
</organism>
<feature type="domain" description="Rhodanese" evidence="2">
    <location>
        <begin position="51"/>
        <end position="142"/>
    </location>
</feature>
<dbReference type="EMBL" id="CAADJA010000002">
    <property type="protein sequence ID" value="VFS45807.1"/>
    <property type="molecule type" value="Genomic_DNA"/>
</dbReference>
<evidence type="ECO:0000313" key="4">
    <source>
        <dbReference type="Proteomes" id="UP000373449"/>
    </source>
</evidence>
<dbReference type="PANTHER" id="PTHR43031">
    <property type="entry name" value="FAD-DEPENDENT OXIDOREDUCTASE"/>
    <property type="match status" value="1"/>
</dbReference>
<feature type="transmembrane region" description="Helical" evidence="1">
    <location>
        <begin position="6"/>
        <end position="31"/>
    </location>
</feature>
<accession>A0A484ZBF8</accession>
<dbReference type="Proteomes" id="UP000373449">
    <property type="component" value="Unassembled WGS sequence"/>
</dbReference>
<dbReference type="GO" id="GO:0016740">
    <property type="term" value="F:transferase activity"/>
    <property type="evidence" value="ECO:0007669"/>
    <property type="project" value="UniProtKB-KW"/>
</dbReference>
<dbReference type="PANTHER" id="PTHR43031:SF18">
    <property type="entry name" value="RHODANESE-RELATED SULFURTRANSFERASES"/>
    <property type="match status" value="1"/>
</dbReference>
<dbReference type="SMART" id="SM00450">
    <property type="entry name" value="RHOD"/>
    <property type="match status" value="1"/>
</dbReference>
<evidence type="ECO:0000259" key="2">
    <source>
        <dbReference type="PROSITE" id="PS50206"/>
    </source>
</evidence>
<evidence type="ECO:0000256" key="1">
    <source>
        <dbReference type="SAM" id="Phobius"/>
    </source>
</evidence>
<keyword evidence="3" id="KW-0808">Transferase</keyword>
<proteinExistence type="predicted"/>
<dbReference type="PROSITE" id="PS50206">
    <property type="entry name" value="RHODANESE_3"/>
    <property type="match status" value="1"/>
</dbReference>
<dbReference type="Gene3D" id="3.40.250.10">
    <property type="entry name" value="Rhodanese-like domain"/>
    <property type="match status" value="1"/>
</dbReference>
<dbReference type="AlphaFoldDB" id="A0A484ZBF8"/>
<name>A0A484ZBF8_9GAMM</name>
<dbReference type="InterPro" id="IPR036873">
    <property type="entry name" value="Rhodanese-like_dom_sf"/>
</dbReference>
<gene>
    <name evidence="3" type="primary">yibN</name>
    <name evidence="3" type="ORF">NCTC12282_00694</name>
</gene>
<evidence type="ECO:0000313" key="3">
    <source>
        <dbReference type="EMBL" id="VFS45807.1"/>
    </source>
</evidence>
<keyword evidence="1" id="KW-0812">Transmembrane</keyword>
<reference evidence="3 4" key="1">
    <citation type="submission" date="2019-03" db="EMBL/GenBank/DDBJ databases">
        <authorList>
            <consortium name="Pathogen Informatics"/>
        </authorList>
    </citation>
    <scope>NUCLEOTIDE SEQUENCE [LARGE SCALE GENOMIC DNA]</scope>
    <source>
        <strain evidence="3 4">NCTC12282</strain>
    </source>
</reference>
<protein>
    <submittedName>
        <fullName evidence="3">Thiosulfate sulfurtransferase</fullName>
    </submittedName>
</protein>
<sequence length="144" mass="15674">MMEQAIQFVTAHPILSFAWVGLLVAVIFTTFKTTLSKVKEVSNSDVTRLINSEEAVVVDTRTIDEFRKGHIVGAINLTPTDIKNGTLAVLDKHKERPVIVLCANGTSARAPADALVKEGFTQVYILKNGLSGWTADNLPLVRGK</sequence>
<keyword evidence="1" id="KW-0472">Membrane</keyword>
<dbReference type="CDD" id="cd00158">
    <property type="entry name" value="RHOD"/>
    <property type="match status" value="1"/>
</dbReference>
<keyword evidence="1" id="KW-1133">Transmembrane helix</keyword>
<dbReference type="InterPro" id="IPR050229">
    <property type="entry name" value="GlpE_sulfurtransferase"/>
</dbReference>
<dbReference type="SUPFAM" id="SSF52821">
    <property type="entry name" value="Rhodanese/Cell cycle control phosphatase"/>
    <property type="match status" value="1"/>
</dbReference>
<dbReference type="InterPro" id="IPR001763">
    <property type="entry name" value="Rhodanese-like_dom"/>
</dbReference>